<name>A0A7C8PWX9_ORBOL</name>
<protein>
    <submittedName>
        <fullName evidence="2">Uncharacterized protein</fullName>
    </submittedName>
</protein>
<evidence type="ECO:0000313" key="2">
    <source>
        <dbReference type="EMBL" id="KAF3182612.1"/>
    </source>
</evidence>
<feature type="signal peptide" evidence="1">
    <location>
        <begin position="1"/>
        <end position="17"/>
    </location>
</feature>
<feature type="chain" id="PRO_5028828578" evidence="1">
    <location>
        <begin position="18"/>
        <end position="328"/>
    </location>
</feature>
<reference evidence="2 3" key="1">
    <citation type="submission" date="2019-06" db="EMBL/GenBank/DDBJ databases">
        <authorList>
            <person name="Palmer J.M."/>
        </authorList>
    </citation>
    <scope>NUCLEOTIDE SEQUENCE [LARGE SCALE GENOMIC DNA]</scope>
    <source>
        <strain evidence="2 3">TWF788</strain>
    </source>
</reference>
<evidence type="ECO:0000256" key="1">
    <source>
        <dbReference type="SAM" id="SignalP"/>
    </source>
</evidence>
<organism evidence="2 3">
    <name type="scientific">Orbilia oligospora</name>
    <name type="common">Nematode-trapping fungus</name>
    <name type="synonym">Arthrobotrys oligospora</name>
    <dbReference type="NCBI Taxonomy" id="2813651"/>
    <lineage>
        <taxon>Eukaryota</taxon>
        <taxon>Fungi</taxon>
        <taxon>Dikarya</taxon>
        <taxon>Ascomycota</taxon>
        <taxon>Pezizomycotina</taxon>
        <taxon>Orbiliomycetes</taxon>
        <taxon>Orbiliales</taxon>
        <taxon>Orbiliaceae</taxon>
        <taxon>Orbilia</taxon>
    </lineage>
</organism>
<dbReference type="AlphaFoldDB" id="A0A7C8PWX9"/>
<keyword evidence="1" id="KW-0732">Signal</keyword>
<accession>A0A7C8PWX9</accession>
<dbReference type="Proteomes" id="UP000479691">
    <property type="component" value="Unassembled WGS sequence"/>
</dbReference>
<dbReference type="EMBL" id="JAABOE010000029">
    <property type="protein sequence ID" value="KAF3182612.1"/>
    <property type="molecule type" value="Genomic_DNA"/>
</dbReference>
<proteinExistence type="predicted"/>
<comment type="caution">
    <text evidence="2">The sequence shown here is derived from an EMBL/GenBank/DDBJ whole genome shotgun (WGS) entry which is preliminary data.</text>
</comment>
<sequence length="328" mass="37888">MFVFVISILYFAPVLNALRVIWVPCPSRPNAAGIEPEWPASSSPLTYNLRSLLIELSKKNAMKDIFIRLDSDRLEADFQKIDRWESGQGLRNPYPMDSLRSFYWFVAANKLHCHRNPFSLAKAFSQIFQVEAEPWGLMNAPGSNVDAGGRSGGGNNNGEADNHNLAGVRLQPAQQQDPRDFELIDHHYLVYDSENEADPTFQYFTYGPVKHLSILVHLHTDELEQYFDDIIASGQDELEPLLYFEILDLIKDWTQLYYDLDTFMNGVRAFRKSLWMLRDRFAEPEEIKKIAQGKHIAKLFSIKKTLVNCLNRLCDYDRRPRARPNLNN</sequence>
<gene>
    <name evidence="2" type="ORF">TWF788_005925</name>
</gene>
<evidence type="ECO:0000313" key="3">
    <source>
        <dbReference type="Proteomes" id="UP000479691"/>
    </source>
</evidence>